<dbReference type="InterPro" id="IPR000551">
    <property type="entry name" value="MerR-type_HTH_dom"/>
</dbReference>
<dbReference type="Gene3D" id="1.10.1660.10">
    <property type="match status" value="1"/>
</dbReference>
<dbReference type="Gene3D" id="3.40.30.10">
    <property type="entry name" value="Glutaredoxin"/>
    <property type="match status" value="1"/>
</dbReference>
<keyword evidence="7" id="KW-1185">Reference proteome</keyword>
<proteinExistence type="predicted"/>
<evidence type="ECO:0000256" key="2">
    <source>
        <dbReference type="ARBA" id="ARBA00023125"/>
    </source>
</evidence>
<feature type="region of interest" description="Disordered" evidence="4">
    <location>
        <begin position="155"/>
        <end position="176"/>
    </location>
</feature>
<dbReference type="PROSITE" id="PS50937">
    <property type="entry name" value="HTH_MERR_2"/>
    <property type="match status" value="1"/>
</dbReference>
<dbReference type="SUPFAM" id="SSF46955">
    <property type="entry name" value="Putative DNA-binding domain"/>
    <property type="match status" value="1"/>
</dbReference>
<dbReference type="SUPFAM" id="SSF52833">
    <property type="entry name" value="Thioredoxin-like"/>
    <property type="match status" value="1"/>
</dbReference>
<dbReference type="CDD" id="cd01282">
    <property type="entry name" value="HTH_MerR-like_sg3"/>
    <property type="match status" value="1"/>
</dbReference>
<evidence type="ECO:0000313" key="6">
    <source>
        <dbReference type="EMBL" id="GAA5189637.1"/>
    </source>
</evidence>
<dbReference type="SMART" id="SM00422">
    <property type="entry name" value="HTH_MERR"/>
    <property type="match status" value="1"/>
</dbReference>
<comment type="caution">
    <text evidence="6">The sequence shown here is derived from an EMBL/GenBank/DDBJ whole genome shotgun (WGS) entry which is preliminary data.</text>
</comment>
<protein>
    <recommendedName>
        <fullName evidence="5">HTH merR-type domain-containing protein</fullName>
    </recommendedName>
</protein>
<feature type="compositionally biased region" description="Low complexity" evidence="4">
    <location>
        <begin position="155"/>
        <end position="169"/>
    </location>
</feature>
<dbReference type="Proteomes" id="UP001501570">
    <property type="component" value="Unassembled WGS sequence"/>
</dbReference>
<name>A0ABP9S1E9_9ACTN</name>
<dbReference type="InterPro" id="IPR009061">
    <property type="entry name" value="DNA-bd_dom_put_sf"/>
</dbReference>
<dbReference type="InterPro" id="IPR013740">
    <property type="entry name" value="Redoxin"/>
</dbReference>
<reference evidence="7" key="1">
    <citation type="journal article" date="2019" name="Int. J. Syst. Evol. Microbiol.">
        <title>The Global Catalogue of Microorganisms (GCM) 10K type strain sequencing project: providing services to taxonomists for standard genome sequencing and annotation.</title>
        <authorList>
            <consortium name="The Broad Institute Genomics Platform"/>
            <consortium name="The Broad Institute Genome Sequencing Center for Infectious Disease"/>
            <person name="Wu L."/>
            <person name="Ma J."/>
        </authorList>
    </citation>
    <scope>NUCLEOTIDE SEQUENCE [LARGE SCALE GENOMIC DNA]</scope>
    <source>
        <strain evidence="7">JCM 18304</strain>
    </source>
</reference>
<keyword evidence="1" id="KW-0805">Transcription regulation</keyword>
<accession>A0ABP9S1E9</accession>
<dbReference type="RefSeq" id="WP_345632100.1">
    <property type="nucleotide sequence ID" value="NZ_BAABJQ010000012.1"/>
</dbReference>
<gene>
    <name evidence="6" type="ORF">GCM10023322_42870</name>
</gene>
<dbReference type="PANTHER" id="PTHR30204:SF94">
    <property type="entry name" value="HEAVY METAL-DEPENDENT TRANSCRIPTIONAL REGULATOR HI_0293-RELATED"/>
    <property type="match status" value="1"/>
</dbReference>
<keyword evidence="2" id="KW-0238">DNA-binding</keyword>
<organism evidence="6 7">
    <name type="scientific">Rugosimonospora acidiphila</name>
    <dbReference type="NCBI Taxonomy" id="556531"/>
    <lineage>
        <taxon>Bacteria</taxon>
        <taxon>Bacillati</taxon>
        <taxon>Actinomycetota</taxon>
        <taxon>Actinomycetes</taxon>
        <taxon>Micromonosporales</taxon>
        <taxon>Micromonosporaceae</taxon>
        <taxon>Rugosimonospora</taxon>
    </lineage>
</organism>
<dbReference type="PANTHER" id="PTHR30204">
    <property type="entry name" value="REDOX-CYCLING DRUG-SENSING TRANSCRIPTIONAL ACTIVATOR SOXR"/>
    <property type="match status" value="1"/>
</dbReference>
<evidence type="ECO:0000256" key="1">
    <source>
        <dbReference type="ARBA" id="ARBA00023015"/>
    </source>
</evidence>
<sequence length="351" mass="36993">MRVSELARRTGTTIRALRYYESLGLVVPTRGDNGYRDYPPIAVELVGQIRELTALGLRVEETRPFVECLCDGHDQGDACPAALATYRRAVLDLDDRIAGLAAQRDSLRARLDAAAGRVLDAAAGRVLDAAAEPATTRTAASARVASRTAASRAGSVGAASRAGADRPAATDPGRDPAALVGGRVGVLALAATDGRTVDLGAGGDGRSVVFVYPLSGRPGVDLPDGFTEIPGARGCTDQACGFRDRHRELLTAGADCVFGLSAQSTGYQRELAYRLRLPYPLLADPGLAAARVLGLPTFTVGGMTLYRRLTLIVVDGVVEHVFTRIPEPAGHAEQVVGWLRERISHEPCSGR</sequence>
<dbReference type="Pfam" id="PF13411">
    <property type="entry name" value="MerR_1"/>
    <property type="match status" value="1"/>
</dbReference>
<dbReference type="InterPro" id="IPR047057">
    <property type="entry name" value="MerR_fam"/>
</dbReference>
<evidence type="ECO:0000313" key="7">
    <source>
        <dbReference type="Proteomes" id="UP001501570"/>
    </source>
</evidence>
<dbReference type="Pfam" id="PF08534">
    <property type="entry name" value="Redoxin"/>
    <property type="match status" value="1"/>
</dbReference>
<dbReference type="CDD" id="cd03017">
    <property type="entry name" value="PRX_BCP"/>
    <property type="match status" value="1"/>
</dbReference>
<evidence type="ECO:0000256" key="4">
    <source>
        <dbReference type="SAM" id="MobiDB-lite"/>
    </source>
</evidence>
<evidence type="ECO:0000256" key="3">
    <source>
        <dbReference type="ARBA" id="ARBA00023163"/>
    </source>
</evidence>
<evidence type="ECO:0000259" key="5">
    <source>
        <dbReference type="PROSITE" id="PS50937"/>
    </source>
</evidence>
<dbReference type="EMBL" id="BAABJQ010000012">
    <property type="protein sequence ID" value="GAA5189637.1"/>
    <property type="molecule type" value="Genomic_DNA"/>
</dbReference>
<keyword evidence="3" id="KW-0804">Transcription</keyword>
<dbReference type="InterPro" id="IPR036249">
    <property type="entry name" value="Thioredoxin-like_sf"/>
</dbReference>
<feature type="domain" description="HTH merR-type" evidence="5">
    <location>
        <begin position="1"/>
        <end position="68"/>
    </location>
</feature>